<sequence length="98" mass="11375">MRRRRFRFTWIARTSHGQQNTVPLHRSRTDASRTPSDPSPFPFTGRWNVCARISDSKDTKERREKGEKRQERKAEKDSWNTMNLEGISENGEGPSGAL</sequence>
<gene>
    <name evidence="2" type="ORF">LNINA_LOCUS8129</name>
</gene>
<comment type="caution">
    <text evidence="2">The sequence shown here is derived from an EMBL/GenBank/DDBJ whole genome shotgun (WGS) entry which is preliminary data.</text>
</comment>
<accession>A0AAV1JJC6</accession>
<evidence type="ECO:0000313" key="2">
    <source>
        <dbReference type="EMBL" id="CAK1548774.1"/>
    </source>
</evidence>
<name>A0AAV1JJC6_9NEOP</name>
<feature type="compositionally biased region" description="Basic and acidic residues" evidence="1">
    <location>
        <begin position="54"/>
        <end position="78"/>
    </location>
</feature>
<feature type="region of interest" description="Disordered" evidence="1">
    <location>
        <begin position="1"/>
        <end position="98"/>
    </location>
</feature>
<proteinExistence type="predicted"/>
<dbReference type="AlphaFoldDB" id="A0AAV1JJC6"/>
<evidence type="ECO:0000313" key="3">
    <source>
        <dbReference type="Proteomes" id="UP001497472"/>
    </source>
</evidence>
<dbReference type="Proteomes" id="UP001497472">
    <property type="component" value="Unassembled WGS sequence"/>
</dbReference>
<dbReference type="EMBL" id="CAVLEF010000011">
    <property type="protein sequence ID" value="CAK1548774.1"/>
    <property type="molecule type" value="Genomic_DNA"/>
</dbReference>
<evidence type="ECO:0000256" key="1">
    <source>
        <dbReference type="SAM" id="MobiDB-lite"/>
    </source>
</evidence>
<keyword evidence="3" id="KW-1185">Reference proteome</keyword>
<reference evidence="2 3" key="1">
    <citation type="submission" date="2023-11" db="EMBL/GenBank/DDBJ databases">
        <authorList>
            <person name="Okamura Y."/>
        </authorList>
    </citation>
    <scope>NUCLEOTIDE SEQUENCE [LARGE SCALE GENOMIC DNA]</scope>
</reference>
<protein>
    <submittedName>
        <fullName evidence="2">Uncharacterized protein</fullName>
    </submittedName>
</protein>
<organism evidence="2 3">
    <name type="scientific">Leptosia nina</name>
    <dbReference type="NCBI Taxonomy" id="320188"/>
    <lineage>
        <taxon>Eukaryota</taxon>
        <taxon>Metazoa</taxon>
        <taxon>Ecdysozoa</taxon>
        <taxon>Arthropoda</taxon>
        <taxon>Hexapoda</taxon>
        <taxon>Insecta</taxon>
        <taxon>Pterygota</taxon>
        <taxon>Neoptera</taxon>
        <taxon>Endopterygota</taxon>
        <taxon>Lepidoptera</taxon>
        <taxon>Glossata</taxon>
        <taxon>Ditrysia</taxon>
        <taxon>Papilionoidea</taxon>
        <taxon>Pieridae</taxon>
        <taxon>Pierinae</taxon>
        <taxon>Leptosia</taxon>
    </lineage>
</organism>